<evidence type="ECO:0000313" key="8">
    <source>
        <dbReference type="Proteomes" id="UP001225316"/>
    </source>
</evidence>
<dbReference type="PANTHER" id="PTHR46112">
    <property type="entry name" value="AMINOPEPTIDASE"/>
    <property type="match status" value="1"/>
</dbReference>
<comment type="caution">
    <text evidence="7">The sequence shown here is derived from an EMBL/GenBank/DDBJ whole genome shotgun (WGS) entry which is preliminary data.</text>
</comment>
<evidence type="ECO:0000256" key="2">
    <source>
        <dbReference type="ARBA" id="ARBA00022723"/>
    </source>
</evidence>
<evidence type="ECO:0000256" key="5">
    <source>
        <dbReference type="RuleBase" id="RU000590"/>
    </source>
</evidence>
<evidence type="ECO:0000256" key="4">
    <source>
        <dbReference type="ARBA" id="ARBA00023049"/>
    </source>
</evidence>
<dbReference type="InterPro" id="IPR050659">
    <property type="entry name" value="Peptidase_M24B"/>
</dbReference>
<keyword evidence="3" id="KW-0378">Hydrolase</keyword>
<dbReference type="SUPFAM" id="SSF55920">
    <property type="entry name" value="Creatinase/aminopeptidase"/>
    <property type="match status" value="1"/>
</dbReference>
<sequence>MKSKSSTIRLLYAASESSADSLYLSGVFVPDPYLAIIAQKKSYAVVSQLEYGRVAKQSKFDEVLLLESIREKAAENLQIELADVGPGELMVYFAQRFAVKKIEVPADFPAIYYAKLFDAGYRVEIVEGAFFPKRIKKTDAEARAIKQGNAASAAGIRAAEAVLRAAKIEGKRIVYEGRTLTSERLRTIIDQACLAKGATASHTIVAGGRQACDPHEGGHGPLRPNELIIIDVFPRVQKTGYHGDMTRTFLKGKASPAQRALVNTVRQAQLAALDTVKAGVKGDHVHAAANAVFEAEGFVTERRKNGFVGFIHSTGHGLGLEVHEAPRVSKGAPKLKAGSVITIEPGLYYPEIGGCRIEDVVRVTIDGYEKLSNLHYRWEIR</sequence>
<organism evidence="7 8">
    <name type="scientific">Thalassobacterium maritimum</name>
    <dbReference type="NCBI Taxonomy" id="3041265"/>
    <lineage>
        <taxon>Bacteria</taxon>
        <taxon>Pseudomonadati</taxon>
        <taxon>Verrucomicrobiota</taxon>
        <taxon>Opitutia</taxon>
        <taxon>Puniceicoccales</taxon>
        <taxon>Coraliomargaritaceae</taxon>
        <taxon>Thalassobacterium</taxon>
    </lineage>
</organism>
<dbReference type="RefSeq" id="WP_308952471.1">
    <property type="nucleotide sequence ID" value="NZ_JARXHW010000083.1"/>
</dbReference>
<gene>
    <name evidence="7" type="ORF">QEH52_18660</name>
</gene>
<accession>A0ABU1AZH0</accession>
<protein>
    <submittedName>
        <fullName evidence="7">M24 family metallopeptidase</fullName>
    </submittedName>
</protein>
<keyword evidence="8" id="KW-1185">Reference proteome</keyword>
<dbReference type="InterPro" id="IPR036005">
    <property type="entry name" value="Creatinase/aminopeptidase-like"/>
</dbReference>
<dbReference type="PROSITE" id="PS00491">
    <property type="entry name" value="PROLINE_PEPTIDASE"/>
    <property type="match status" value="1"/>
</dbReference>
<evidence type="ECO:0000256" key="1">
    <source>
        <dbReference type="ARBA" id="ARBA00022670"/>
    </source>
</evidence>
<comment type="similarity">
    <text evidence="5">Belongs to the peptidase M24B family.</text>
</comment>
<keyword evidence="2 5" id="KW-0479">Metal-binding</keyword>
<dbReference type="EMBL" id="JARXHW010000083">
    <property type="protein sequence ID" value="MDQ8209554.1"/>
    <property type="molecule type" value="Genomic_DNA"/>
</dbReference>
<proteinExistence type="inferred from homology"/>
<evidence type="ECO:0000313" key="7">
    <source>
        <dbReference type="EMBL" id="MDQ8209554.1"/>
    </source>
</evidence>
<feature type="domain" description="Peptidase M24" evidence="6">
    <location>
        <begin position="150"/>
        <end position="364"/>
    </location>
</feature>
<dbReference type="Pfam" id="PF00557">
    <property type="entry name" value="Peptidase_M24"/>
    <property type="match status" value="1"/>
</dbReference>
<evidence type="ECO:0000259" key="6">
    <source>
        <dbReference type="Pfam" id="PF00557"/>
    </source>
</evidence>
<evidence type="ECO:0000256" key="3">
    <source>
        <dbReference type="ARBA" id="ARBA00022801"/>
    </source>
</evidence>
<name>A0ABU1AZH0_9BACT</name>
<keyword evidence="1" id="KW-0645">Protease</keyword>
<reference evidence="7 8" key="1">
    <citation type="submission" date="2023-04" db="EMBL/GenBank/DDBJ databases">
        <title>A novel bacteria isolated from coastal sediment.</title>
        <authorList>
            <person name="Liu X.-J."/>
            <person name="Du Z.-J."/>
        </authorList>
    </citation>
    <scope>NUCLEOTIDE SEQUENCE [LARGE SCALE GENOMIC DNA]</scope>
    <source>
        <strain evidence="7 8">SDUM461003</strain>
    </source>
</reference>
<dbReference type="Gene3D" id="3.90.230.10">
    <property type="entry name" value="Creatinase/methionine aminopeptidase superfamily"/>
    <property type="match status" value="1"/>
</dbReference>
<dbReference type="PANTHER" id="PTHR46112:SF2">
    <property type="entry name" value="XAA-PRO AMINOPEPTIDASE P-RELATED"/>
    <property type="match status" value="1"/>
</dbReference>
<dbReference type="InterPro" id="IPR001131">
    <property type="entry name" value="Peptidase_M24B_aminopep-P_CS"/>
</dbReference>
<dbReference type="InterPro" id="IPR000994">
    <property type="entry name" value="Pept_M24"/>
</dbReference>
<keyword evidence="4" id="KW-0482">Metalloprotease</keyword>
<dbReference type="Proteomes" id="UP001225316">
    <property type="component" value="Unassembled WGS sequence"/>
</dbReference>